<gene>
    <name evidence="2" type="ORF">K432DRAFT_224844</name>
</gene>
<organism evidence="2 3">
    <name type="scientific">Lepidopterella palustris CBS 459.81</name>
    <dbReference type="NCBI Taxonomy" id="1314670"/>
    <lineage>
        <taxon>Eukaryota</taxon>
        <taxon>Fungi</taxon>
        <taxon>Dikarya</taxon>
        <taxon>Ascomycota</taxon>
        <taxon>Pezizomycotina</taxon>
        <taxon>Dothideomycetes</taxon>
        <taxon>Pleosporomycetidae</taxon>
        <taxon>Mytilinidiales</taxon>
        <taxon>Argynnaceae</taxon>
        <taxon>Lepidopterella</taxon>
    </lineage>
</organism>
<keyword evidence="3" id="KW-1185">Reference proteome</keyword>
<evidence type="ECO:0000256" key="1">
    <source>
        <dbReference type="SAM" id="SignalP"/>
    </source>
</evidence>
<evidence type="ECO:0000313" key="2">
    <source>
        <dbReference type="EMBL" id="OCK73744.1"/>
    </source>
</evidence>
<name>A0A8E2J9I2_9PEZI</name>
<dbReference type="AlphaFoldDB" id="A0A8E2J9I2"/>
<dbReference type="OrthoDB" id="10509521at2759"/>
<proteinExistence type="predicted"/>
<dbReference type="Proteomes" id="UP000250266">
    <property type="component" value="Unassembled WGS sequence"/>
</dbReference>
<reference evidence="2 3" key="1">
    <citation type="journal article" date="2016" name="Nat. Commun.">
        <title>Ectomycorrhizal ecology is imprinted in the genome of the dominant symbiotic fungus Cenococcum geophilum.</title>
        <authorList>
            <consortium name="DOE Joint Genome Institute"/>
            <person name="Peter M."/>
            <person name="Kohler A."/>
            <person name="Ohm R.A."/>
            <person name="Kuo A."/>
            <person name="Krutzmann J."/>
            <person name="Morin E."/>
            <person name="Arend M."/>
            <person name="Barry K.W."/>
            <person name="Binder M."/>
            <person name="Choi C."/>
            <person name="Clum A."/>
            <person name="Copeland A."/>
            <person name="Grisel N."/>
            <person name="Haridas S."/>
            <person name="Kipfer T."/>
            <person name="LaButti K."/>
            <person name="Lindquist E."/>
            <person name="Lipzen A."/>
            <person name="Maire R."/>
            <person name="Meier B."/>
            <person name="Mihaltcheva S."/>
            <person name="Molinier V."/>
            <person name="Murat C."/>
            <person name="Poggeler S."/>
            <person name="Quandt C.A."/>
            <person name="Sperisen C."/>
            <person name="Tritt A."/>
            <person name="Tisserant E."/>
            <person name="Crous P.W."/>
            <person name="Henrissat B."/>
            <person name="Nehls U."/>
            <person name="Egli S."/>
            <person name="Spatafora J.W."/>
            <person name="Grigoriev I.V."/>
            <person name="Martin F.M."/>
        </authorList>
    </citation>
    <scope>NUCLEOTIDE SEQUENCE [LARGE SCALE GENOMIC DNA]</scope>
    <source>
        <strain evidence="2 3">CBS 459.81</strain>
    </source>
</reference>
<protein>
    <submittedName>
        <fullName evidence="2">Uncharacterized protein</fullName>
    </submittedName>
</protein>
<evidence type="ECO:0000313" key="3">
    <source>
        <dbReference type="Proteomes" id="UP000250266"/>
    </source>
</evidence>
<sequence>MPITRHMTWMGLFLSELIDISHGGNTSHEWHADPSEQDWHEKSEGRLYPQLQWQLSVLAHIFFTELPLRFIMFGAMKHSRDGYCVRNAMWAAVEAFDQYQHPAPWSQAGIDADRHICRRLRIRGNRDMRRDIWSLARSYCFATQEEDYWISRWNSEAAALRLEYLGIGEDSEEFNYLTQRAASYNIDDPRAANLHLDIPLPRSASQRGPSLEREYLGDRAEPPQGISLVEQDSAVLTEENDAQNTVSMVAHSLNTQLTIPMEVELSSVEPDCQPYETIHVSNEEEIWLLADQEFHVEDEQETSRPDEFVQLWLTAIEHFEPRADNGQSTVE</sequence>
<accession>A0A8E2J9I2</accession>
<dbReference type="EMBL" id="KV745668">
    <property type="protein sequence ID" value="OCK73744.1"/>
    <property type="molecule type" value="Genomic_DNA"/>
</dbReference>
<keyword evidence="1" id="KW-0732">Signal</keyword>
<feature type="signal peptide" evidence="1">
    <location>
        <begin position="1"/>
        <end position="23"/>
    </location>
</feature>
<feature type="chain" id="PRO_5034598391" evidence="1">
    <location>
        <begin position="24"/>
        <end position="331"/>
    </location>
</feature>